<dbReference type="SUPFAM" id="SSF55961">
    <property type="entry name" value="Bet v1-like"/>
    <property type="match status" value="1"/>
</dbReference>
<dbReference type="Proteomes" id="UP000219482">
    <property type="component" value="Unassembled WGS sequence"/>
</dbReference>
<dbReference type="OrthoDB" id="3365660at2"/>
<dbReference type="InterPro" id="IPR023393">
    <property type="entry name" value="START-like_dom_sf"/>
</dbReference>
<organism evidence="3 4">
    <name type="scientific">Blastococcus haudaquaticus</name>
    <dbReference type="NCBI Taxonomy" id="1938745"/>
    <lineage>
        <taxon>Bacteria</taxon>
        <taxon>Bacillati</taxon>
        <taxon>Actinomycetota</taxon>
        <taxon>Actinomycetes</taxon>
        <taxon>Geodermatophilales</taxon>
        <taxon>Geodermatophilaceae</taxon>
        <taxon>Blastococcus</taxon>
    </lineage>
</organism>
<evidence type="ECO:0000259" key="2">
    <source>
        <dbReference type="Pfam" id="PF08327"/>
    </source>
</evidence>
<evidence type="ECO:0000313" key="4">
    <source>
        <dbReference type="Proteomes" id="UP000219482"/>
    </source>
</evidence>
<accession>A0A286GBU1</accession>
<evidence type="ECO:0000256" key="1">
    <source>
        <dbReference type="ARBA" id="ARBA00006817"/>
    </source>
</evidence>
<reference evidence="4" key="1">
    <citation type="submission" date="2017-09" db="EMBL/GenBank/DDBJ databases">
        <authorList>
            <person name="Varghese N."/>
            <person name="Submissions S."/>
        </authorList>
    </citation>
    <scope>NUCLEOTIDE SEQUENCE [LARGE SCALE GENOMIC DNA]</scope>
    <source>
        <strain evidence="4">DSM 44270</strain>
    </source>
</reference>
<dbReference type="AlphaFoldDB" id="A0A286GBU1"/>
<dbReference type="Pfam" id="PF08327">
    <property type="entry name" value="AHSA1"/>
    <property type="match status" value="1"/>
</dbReference>
<dbReference type="RefSeq" id="WP_159961478.1">
    <property type="nucleotide sequence ID" value="NZ_OCNK01000001.1"/>
</dbReference>
<comment type="similarity">
    <text evidence="1">Belongs to the AHA1 family.</text>
</comment>
<name>A0A286GBU1_9ACTN</name>
<proteinExistence type="inferred from homology"/>
<feature type="domain" description="Activator of Hsp90 ATPase homologue 1/2-like C-terminal" evidence="2">
    <location>
        <begin position="16"/>
        <end position="157"/>
    </location>
</feature>
<dbReference type="EMBL" id="OCNK01000001">
    <property type="protein sequence ID" value="SOD92993.1"/>
    <property type="molecule type" value="Genomic_DNA"/>
</dbReference>
<sequence>MTEIGTLDLSTGRVLDAPPEEAWRAWIEPEQVARWWGPAGFTVPLADLDVREGGTSLLCMRAPAEYGGTDHWNTWTYRSITPYERIEFDLAFTAADRSPVSPPPGVPERVPHVVTLSPRAGGRTELTVTERGYRTDEARALSLAGLEQCLDKMAAMFPARTAG</sequence>
<dbReference type="Gene3D" id="3.30.530.20">
    <property type="match status" value="1"/>
</dbReference>
<protein>
    <submittedName>
        <fullName evidence="3">Uncharacterized conserved protein YndB, AHSA1/START domain</fullName>
    </submittedName>
</protein>
<dbReference type="InterPro" id="IPR013538">
    <property type="entry name" value="ASHA1/2-like_C"/>
</dbReference>
<gene>
    <name evidence="3" type="ORF">SAMN06272739_0112</name>
</gene>
<keyword evidence="4" id="KW-1185">Reference proteome</keyword>
<evidence type="ECO:0000313" key="3">
    <source>
        <dbReference type="EMBL" id="SOD92993.1"/>
    </source>
</evidence>
<dbReference type="CDD" id="cd07814">
    <property type="entry name" value="SRPBCC_CalC_Aha1-like"/>
    <property type="match status" value="1"/>
</dbReference>